<dbReference type="PANTHER" id="PTHR13103">
    <property type="entry name" value="SCHWANNOMIN INTERACTING PROTEIN 1"/>
    <property type="match status" value="1"/>
</dbReference>
<comment type="caution">
    <text evidence="3">The sequence shown here is derived from an EMBL/GenBank/DDBJ whole genome shotgun (WGS) entry which is preliminary data.</text>
</comment>
<accession>A0AAV7L1P0</accession>
<protein>
    <recommendedName>
        <fullName evidence="2">Schwannomin interacting protein 1 C-terminal domain-containing protein</fullName>
    </recommendedName>
</protein>
<reference evidence="3" key="1">
    <citation type="journal article" date="2022" name="bioRxiv">
        <title>Sequencing and chromosome-scale assembly of the giantPleurodeles waltlgenome.</title>
        <authorList>
            <person name="Brown T."/>
            <person name="Elewa A."/>
            <person name="Iarovenko S."/>
            <person name="Subramanian E."/>
            <person name="Araus A.J."/>
            <person name="Petzold A."/>
            <person name="Susuki M."/>
            <person name="Suzuki K.-i.T."/>
            <person name="Hayashi T."/>
            <person name="Toyoda A."/>
            <person name="Oliveira C."/>
            <person name="Osipova E."/>
            <person name="Leigh N.D."/>
            <person name="Simon A."/>
            <person name="Yun M.H."/>
        </authorList>
    </citation>
    <scope>NUCLEOTIDE SEQUENCE</scope>
    <source>
        <strain evidence="3">20211129_DDA</strain>
        <tissue evidence="3">Liver</tissue>
    </source>
</reference>
<evidence type="ECO:0000313" key="4">
    <source>
        <dbReference type="Proteomes" id="UP001066276"/>
    </source>
</evidence>
<name>A0AAV7L1P0_PLEWA</name>
<dbReference type="GO" id="GO:0005886">
    <property type="term" value="C:plasma membrane"/>
    <property type="evidence" value="ECO:0007669"/>
    <property type="project" value="TreeGrafter"/>
</dbReference>
<proteinExistence type="predicted"/>
<feature type="compositionally biased region" description="Basic and acidic residues" evidence="1">
    <location>
        <begin position="257"/>
        <end position="267"/>
    </location>
</feature>
<feature type="domain" description="Schwannomin interacting protein 1 C-terminal" evidence="2">
    <location>
        <begin position="177"/>
        <end position="234"/>
    </location>
</feature>
<feature type="compositionally biased region" description="Basic and acidic residues" evidence="1">
    <location>
        <begin position="103"/>
        <end position="114"/>
    </location>
</feature>
<organism evidence="3 4">
    <name type="scientific">Pleurodeles waltl</name>
    <name type="common">Iberian ribbed newt</name>
    <dbReference type="NCBI Taxonomy" id="8319"/>
    <lineage>
        <taxon>Eukaryota</taxon>
        <taxon>Metazoa</taxon>
        <taxon>Chordata</taxon>
        <taxon>Craniata</taxon>
        <taxon>Vertebrata</taxon>
        <taxon>Euteleostomi</taxon>
        <taxon>Amphibia</taxon>
        <taxon>Batrachia</taxon>
        <taxon>Caudata</taxon>
        <taxon>Salamandroidea</taxon>
        <taxon>Salamandridae</taxon>
        <taxon>Pleurodelinae</taxon>
        <taxon>Pleurodeles</taxon>
    </lineage>
</organism>
<dbReference type="InterPro" id="IPR015649">
    <property type="entry name" value="SCHIP_1_C"/>
</dbReference>
<dbReference type="InterPro" id="IPR039045">
    <property type="entry name" value="SCHIP_1"/>
</dbReference>
<evidence type="ECO:0000313" key="3">
    <source>
        <dbReference type="EMBL" id="KAJ1084377.1"/>
    </source>
</evidence>
<dbReference type="GO" id="GO:0035332">
    <property type="term" value="P:positive regulation of hippo signaling"/>
    <property type="evidence" value="ECO:0007669"/>
    <property type="project" value="TreeGrafter"/>
</dbReference>
<gene>
    <name evidence="3" type="ORF">NDU88_004526</name>
</gene>
<sequence>MAMDRIDPPSLDWKAFESHLAQLQQREVKTEAELVKQYSPGYSMGPWNRDPPDEVGEDHEMTKRITALTSGIHTHQSMQLCFINDSSSDLESDGEDGPTPTCRGHERDSSKPDKQVSTSPGLSEISRSSLLSPLKESSSIASSVRWKTEINQFGWKADGPPEKVRCFQGSEAIKCWLETEDLKRMSLDQLQRLSEGISHDIQRLNLELLQELTERDDLQMSRDALIFHLQELTQREDLDVDCTSTLYHLQEATRSAGHSDKESESRGGHTRSMQPTHQFVNDDGKSRQEILPASWLFNGQNPALLLSRLVHVQSRSHSQQ</sequence>
<evidence type="ECO:0000256" key="1">
    <source>
        <dbReference type="SAM" id="MobiDB-lite"/>
    </source>
</evidence>
<dbReference type="Pfam" id="PF10148">
    <property type="entry name" value="SCHIP-1_C"/>
    <property type="match status" value="1"/>
</dbReference>
<dbReference type="Proteomes" id="UP001066276">
    <property type="component" value="Chromosome 12"/>
</dbReference>
<dbReference type="GO" id="GO:0030054">
    <property type="term" value="C:cell junction"/>
    <property type="evidence" value="ECO:0007669"/>
    <property type="project" value="TreeGrafter"/>
</dbReference>
<evidence type="ECO:0000259" key="2">
    <source>
        <dbReference type="Pfam" id="PF10148"/>
    </source>
</evidence>
<keyword evidence="4" id="KW-1185">Reference proteome</keyword>
<dbReference type="EMBL" id="JANPWB010000016">
    <property type="protein sequence ID" value="KAJ1084377.1"/>
    <property type="molecule type" value="Genomic_DNA"/>
</dbReference>
<dbReference type="PANTHER" id="PTHR13103:SF4">
    <property type="entry name" value="SCHWANNOMIN-INTERACTING PROTEIN 1-LIKE ISOFORM X1"/>
    <property type="match status" value="1"/>
</dbReference>
<dbReference type="AlphaFoldDB" id="A0AAV7L1P0"/>
<feature type="region of interest" description="Disordered" evidence="1">
    <location>
        <begin position="86"/>
        <end position="129"/>
    </location>
</feature>
<feature type="region of interest" description="Disordered" evidence="1">
    <location>
        <begin position="252"/>
        <end position="284"/>
    </location>
</feature>